<dbReference type="Proteomes" id="UP000827261">
    <property type="component" value="Segment"/>
</dbReference>
<evidence type="ECO:0000256" key="1">
    <source>
        <dbReference type="SAM" id="MobiDB-lite"/>
    </source>
</evidence>
<evidence type="ECO:0000313" key="3">
    <source>
        <dbReference type="Proteomes" id="UP000827261"/>
    </source>
</evidence>
<feature type="region of interest" description="Disordered" evidence="1">
    <location>
        <begin position="216"/>
        <end position="257"/>
    </location>
</feature>
<reference evidence="2" key="1">
    <citation type="submission" date="2021-06" db="EMBL/GenBank/DDBJ databases">
        <title>Complete genome sequence of Stenotrophomonas maltophilia phage Philippe.</title>
        <authorList>
            <person name="Vallavanatt I."/>
            <person name="Bartz M."/>
            <person name="Clark J."/>
            <person name="Burrowes B."/>
            <person name="Liu M."/>
            <person name="Gill J."/>
        </authorList>
    </citation>
    <scope>NUCLEOTIDE SEQUENCE</scope>
</reference>
<evidence type="ECO:0000313" key="2">
    <source>
        <dbReference type="EMBL" id="QYW02267.1"/>
    </source>
</evidence>
<dbReference type="EMBL" id="MZ326861">
    <property type="protein sequence ID" value="QYW02267.1"/>
    <property type="molecule type" value="Genomic_DNA"/>
</dbReference>
<accession>A0AAE7WMW4</accession>
<name>A0AAE7WMW4_9CAUD</name>
<organism evidence="2 3">
    <name type="scientific">Stenotrophomonas phage Philippe</name>
    <dbReference type="NCBI Taxonomy" id="2859655"/>
    <lineage>
        <taxon>Viruses</taxon>
        <taxon>Duplodnaviria</taxon>
        <taxon>Heunggongvirae</taxon>
        <taxon>Uroviricota</taxon>
        <taxon>Caudoviricetes</taxon>
        <taxon>Schitoviridae</taxon>
        <taxon>Philippevirus</taxon>
        <taxon>Philippevirus philippe</taxon>
    </lineage>
</organism>
<protein>
    <submittedName>
        <fullName evidence="2">SsDNA-binding protein</fullName>
    </submittedName>
</protein>
<feature type="compositionally biased region" description="Gly residues" evidence="1">
    <location>
        <begin position="222"/>
        <end position="231"/>
    </location>
</feature>
<gene>
    <name evidence="2" type="ORF">CPT_Philippe_074</name>
</gene>
<keyword evidence="3" id="KW-1185">Reference proteome</keyword>
<proteinExistence type="predicted"/>
<sequence length="257" mass="28308">MFQNQKKTDQLEVAEDRVGGFQLFESNVYEGRIKMFAGVESDGGAKGILFTVETNGREYSETIYVTSGREKGQKNYYIDTKNGNKERPLPGWTLMNDVAMCATGGTDLTEVEWEKKTVEVYSSADGKKIPKELEVATDLIGKTVLLGILHKKENKTKKNDNTGKYEPIPGEFREFNAINAVFDLDTQKTVREAQNDSEAKFHDKWLEANKGKIVSSKLVEGNGSGGNGGNTGRPQASNSGSSNSSDGERPSLFKKKS</sequence>